<feature type="compositionally biased region" description="Basic and acidic residues" evidence="1">
    <location>
        <begin position="194"/>
        <end position="213"/>
    </location>
</feature>
<feature type="region of interest" description="Disordered" evidence="1">
    <location>
        <begin position="277"/>
        <end position="412"/>
    </location>
</feature>
<feature type="compositionally biased region" description="Polar residues" evidence="1">
    <location>
        <begin position="659"/>
        <end position="670"/>
    </location>
</feature>
<feature type="region of interest" description="Disordered" evidence="1">
    <location>
        <begin position="989"/>
        <end position="1114"/>
    </location>
</feature>
<feature type="region of interest" description="Disordered" evidence="1">
    <location>
        <begin position="913"/>
        <end position="943"/>
    </location>
</feature>
<feature type="compositionally biased region" description="Basic and acidic residues" evidence="1">
    <location>
        <begin position="147"/>
        <end position="156"/>
    </location>
</feature>
<dbReference type="EMBL" id="JAWDJX010000018">
    <property type="protein sequence ID" value="KAK3052994.1"/>
    <property type="molecule type" value="Genomic_DNA"/>
</dbReference>
<feature type="compositionally biased region" description="Basic and acidic residues" evidence="1">
    <location>
        <begin position="1039"/>
        <end position="1049"/>
    </location>
</feature>
<feature type="compositionally biased region" description="Polar residues" evidence="1">
    <location>
        <begin position="690"/>
        <end position="713"/>
    </location>
</feature>
<feature type="compositionally biased region" description="Acidic residues" evidence="1">
    <location>
        <begin position="320"/>
        <end position="332"/>
    </location>
</feature>
<feature type="compositionally biased region" description="Acidic residues" evidence="1">
    <location>
        <begin position="439"/>
        <end position="448"/>
    </location>
</feature>
<protein>
    <submittedName>
        <fullName evidence="2">Uncharacterized protein</fullName>
    </submittedName>
</protein>
<sequence>MFDSESTSKDDFRVAGAGYEWINTAPTEEELTKLQEDYKRKQAERAQQSLDALPPPQEHHGYTPRSRFDPSTMRVRATSDSITNLERRAMVHRGTSPPELHDPTPWEPPPSNDGVHNTSGHMSPIGTRRYSGAPGPADLSEAITAAQHHDPEERGRSRQPVAPPRAEFAQDVAIIPGAFTSHDQVDGMLAVPTTDERPGRQEDRGLRPGREPGRIGFLNDMHEDNVLAGLDIEITPVRSPQSPASVQREQIANAAPTEEDRFLAMRAAEEPVHMALSDYEASQDAAADEVPEEPRNDALEQGGVYVLPDPVDLQPAEETTAIDDGPENDVDYEPSTPWTATEAAHVADQLAEFARQQEAEQQEAERQQGERERTRQILEGELGPGVQGVEQESAVTSSSSSSSSSFLSRRRRQRVEIARRRLERELNQECAISSSSSEYADDEEDDPPLDLQFTNPFADDHIIDREFEEDDQPSLELQFINPAAESPTLGREVEAHDVPAFVAPVQRRGDEQSPVRMHQDEDGPWIQQNSRNTSMPALDTMPRQLRRTGHINLDLVREDPLMAAAAQGARSPELRALEAAYPYSPYEDEVPEIMMDGNADLHVHGVAGPLDEEELPPQLRDPVWVLRAIEPGETQATASVAMTDQASTQRRETPATPLPSGTSPNLNVVPNESGRDTEPPAAVPDLQQPVADTTLQPPPSQIGSDPSMESVSSPGLMMAPSRRGSPEKARKPHQRPFKPKDKPATNEGKATTFEPNPRIGRLHPTNYQSPSKAKSADNVQSAAQAQTPPTSKTQAPTRPQSPLEIQSKQAVIHNQQRLFVLRPGEQLTEAQAMHLLRRYFDMGETRAHHWMRLIYNGRNVALEGLLNIDWAYFAMMGSDELARAAVRHLESLRQGEGLLTLIAVNQMERSASGWEVRPEDAAPAATEPTATEPDASAIFARDEPEPMPSIDALMYRDEPMASIDAMIQDVERSTLHAAGDTTEVRDFAHEQPNSTPIAEPFSFGDRKLQQRQRSSSDVISPTAANQVPLPPSEAPGQGAERDEQSRRASELVSPRTNRPAVGFRIEPAATPVFQRAPSYGTFEGPSSNPVPTIQPPEGLRQARADARQAQQPAQAQWAERYAPLDELQDDFNRVREEFQDMWEDSSRRASVVDDTDENAWRIAHQLNEIQQERQLAVVPGQSAST</sequence>
<evidence type="ECO:0000313" key="3">
    <source>
        <dbReference type="Proteomes" id="UP001271007"/>
    </source>
</evidence>
<gene>
    <name evidence="2" type="ORF">LTR09_006058</name>
</gene>
<dbReference type="Proteomes" id="UP001271007">
    <property type="component" value="Unassembled WGS sequence"/>
</dbReference>
<feature type="compositionally biased region" description="Polar residues" evidence="1">
    <location>
        <begin position="765"/>
        <end position="802"/>
    </location>
</feature>
<evidence type="ECO:0000256" key="1">
    <source>
        <dbReference type="SAM" id="MobiDB-lite"/>
    </source>
</evidence>
<reference evidence="2" key="1">
    <citation type="submission" date="2023-04" db="EMBL/GenBank/DDBJ databases">
        <title>Black Yeasts Isolated from many extreme environments.</title>
        <authorList>
            <person name="Coleine C."/>
            <person name="Stajich J.E."/>
            <person name="Selbmann L."/>
        </authorList>
    </citation>
    <scope>NUCLEOTIDE SEQUENCE</scope>
    <source>
        <strain evidence="2">CCFEE 5312</strain>
    </source>
</reference>
<proteinExistence type="predicted"/>
<feature type="region of interest" description="Disordered" evidence="1">
    <location>
        <begin position="507"/>
        <end position="537"/>
    </location>
</feature>
<evidence type="ECO:0000313" key="2">
    <source>
        <dbReference type="EMBL" id="KAK3052994.1"/>
    </source>
</evidence>
<feature type="compositionally biased region" description="Polar residues" evidence="1">
    <location>
        <begin position="526"/>
        <end position="535"/>
    </location>
</feature>
<dbReference type="AlphaFoldDB" id="A0AAJ0DMF9"/>
<comment type="caution">
    <text evidence="2">The sequence shown here is derived from an EMBL/GenBank/DDBJ whole genome shotgun (WGS) entry which is preliminary data.</text>
</comment>
<feature type="region of interest" description="Disordered" evidence="1">
    <location>
        <begin position="190"/>
        <end position="220"/>
    </location>
</feature>
<feature type="compositionally biased region" description="Low complexity" evidence="1">
    <location>
        <begin position="397"/>
        <end position="407"/>
    </location>
</feature>
<accession>A0AAJ0DMF9</accession>
<feature type="region of interest" description="Disordered" evidence="1">
    <location>
        <begin position="425"/>
        <end position="455"/>
    </location>
</feature>
<feature type="compositionally biased region" description="Low complexity" evidence="1">
    <location>
        <begin position="921"/>
        <end position="935"/>
    </location>
</feature>
<feature type="compositionally biased region" description="Basic and acidic residues" evidence="1">
    <location>
        <begin position="355"/>
        <end position="378"/>
    </location>
</feature>
<feature type="compositionally biased region" description="Basic and acidic residues" evidence="1">
    <location>
        <begin position="34"/>
        <end position="44"/>
    </location>
</feature>
<feature type="compositionally biased region" description="Basic and acidic residues" evidence="1">
    <location>
        <begin position="507"/>
        <end position="521"/>
    </location>
</feature>
<feature type="compositionally biased region" description="Polar residues" evidence="1">
    <location>
        <begin position="635"/>
        <end position="648"/>
    </location>
</feature>
<feature type="compositionally biased region" description="Polar residues" evidence="1">
    <location>
        <begin position="1011"/>
        <end position="1025"/>
    </location>
</feature>
<name>A0AAJ0DMF9_9PEZI</name>
<feature type="region of interest" description="Disordered" evidence="1">
    <location>
        <begin position="635"/>
        <end position="802"/>
    </location>
</feature>
<keyword evidence="3" id="KW-1185">Reference proteome</keyword>
<feature type="region of interest" description="Disordered" evidence="1">
    <location>
        <begin position="34"/>
        <end position="169"/>
    </location>
</feature>
<organism evidence="2 3">
    <name type="scientific">Extremus antarcticus</name>
    <dbReference type="NCBI Taxonomy" id="702011"/>
    <lineage>
        <taxon>Eukaryota</taxon>
        <taxon>Fungi</taxon>
        <taxon>Dikarya</taxon>
        <taxon>Ascomycota</taxon>
        <taxon>Pezizomycotina</taxon>
        <taxon>Dothideomycetes</taxon>
        <taxon>Dothideomycetidae</taxon>
        <taxon>Mycosphaerellales</taxon>
        <taxon>Extremaceae</taxon>
        <taxon>Extremus</taxon>
    </lineage>
</organism>